<dbReference type="Pfam" id="PF05035">
    <property type="entry name" value="DGOK"/>
    <property type="match status" value="1"/>
</dbReference>
<dbReference type="STRING" id="640205.SAMN05216381_1854"/>
<dbReference type="InterPro" id="IPR007729">
    <property type="entry name" value="DGOK"/>
</dbReference>
<dbReference type="Gene3D" id="3.30.420.310">
    <property type="entry name" value="2-keto-3-deoxy-galactonokinase, C-terminal domain"/>
    <property type="match status" value="1"/>
</dbReference>
<keyword evidence="1" id="KW-0808">Transferase</keyword>
<protein>
    <submittedName>
        <fullName evidence="1">2-keto-3-deoxygalactonate kinase</fullName>
    </submittedName>
</protein>
<name>A0A1G7LYB1_9GAMM</name>
<reference evidence="1 2" key="1">
    <citation type="submission" date="2016-10" db="EMBL/GenBank/DDBJ databases">
        <authorList>
            <person name="de Groot N.N."/>
        </authorList>
    </citation>
    <scope>NUCLEOTIDE SEQUENCE [LARGE SCALE GENOMIC DNA]</scope>
    <source>
        <strain evidence="1 2">LMG 25475</strain>
    </source>
</reference>
<keyword evidence="1" id="KW-0418">Kinase</keyword>
<evidence type="ECO:0000313" key="1">
    <source>
        <dbReference type="EMBL" id="SDF54386.1"/>
    </source>
</evidence>
<dbReference type="Proteomes" id="UP000243378">
    <property type="component" value="Unassembled WGS sequence"/>
</dbReference>
<sequence length="325" mass="34608">MTERCAPTLIALDWGTSSLRAYLLGDGGQVLATLHRPWGIQHTPDGDFARAYAELVGDWCQKWPGLPALACGMIGSRQGWREVPYARCPATANDLVDGLLALDTACGTLHLVPGVLDASALPNVIRGEETQVFGALQLAPELCDNTLLVLPGTHSKWVTVRDGAISHFATHMTGELFAVLRDHSILGRPAREQGSERSDDAFYRGLDAARDSAAEGVSARLFSTRSLLLTGRLTAAESLDYLSGLLIGEELRSVLAGLVGGVCPPLVLIGDAQLCERYRLALLRFGVTSVRTLENAGVAGLWHLAGAAGLVNVMPTPTSRNALHV</sequence>
<dbReference type="EMBL" id="FNBM01000003">
    <property type="protein sequence ID" value="SDF54386.1"/>
    <property type="molecule type" value="Genomic_DNA"/>
</dbReference>
<dbReference type="Gene3D" id="3.30.420.300">
    <property type="entry name" value="2-keto-3-deoxy-galactonokinase, substrate binding domain"/>
    <property type="match status" value="1"/>
</dbReference>
<dbReference type="SUPFAM" id="SSF53067">
    <property type="entry name" value="Actin-like ATPase domain"/>
    <property type="match status" value="1"/>
</dbReference>
<gene>
    <name evidence="1" type="ORF">SAMN05216381_1854</name>
</gene>
<dbReference type="RefSeq" id="WP_092367115.1">
    <property type="nucleotide sequence ID" value="NZ_FNBM01000003.1"/>
</dbReference>
<dbReference type="InterPro" id="IPR042258">
    <property type="entry name" value="DGOK_N"/>
</dbReference>
<dbReference type="GO" id="GO:0034194">
    <property type="term" value="P:D-galactonate catabolic process"/>
    <property type="evidence" value="ECO:0007669"/>
    <property type="project" value="InterPro"/>
</dbReference>
<evidence type="ECO:0000313" key="2">
    <source>
        <dbReference type="Proteomes" id="UP000243378"/>
    </source>
</evidence>
<dbReference type="InterPro" id="IPR042257">
    <property type="entry name" value="DGOK_C"/>
</dbReference>
<proteinExistence type="predicted"/>
<dbReference type="AlphaFoldDB" id="A0A1G7LYB1"/>
<organism evidence="1 2">
    <name type="scientific">Phytopseudomonas seleniipraecipitans</name>
    <dbReference type="NCBI Taxonomy" id="640205"/>
    <lineage>
        <taxon>Bacteria</taxon>
        <taxon>Pseudomonadati</taxon>
        <taxon>Pseudomonadota</taxon>
        <taxon>Gammaproteobacteria</taxon>
        <taxon>Pseudomonadales</taxon>
        <taxon>Pseudomonadaceae</taxon>
        <taxon>Phytopseudomonas</taxon>
    </lineage>
</organism>
<dbReference type="OrthoDB" id="256574at2"/>
<dbReference type="InterPro" id="IPR043129">
    <property type="entry name" value="ATPase_NBD"/>
</dbReference>
<dbReference type="GO" id="GO:0008671">
    <property type="term" value="F:2-dehydro-3-deoxygalactonokinase activity"/>
    <property type="evidence" value="ECO:0007669"/>
    <property type="project" value="InterPro"/>
</dbReference>
<dbReference type="CDD" id="cd24012">
    <property type="entry name" value="ASKHA_NBD_KDGal-kinase"/>
    <property type="match status" value="1"/>
</dbReference>
<accession>A0A1G7LYB1</accession>